<dbReference type="RefSeq" id="WP_156017006.1">
    <property type="nucleotide sequence ID" value="NZ_WGGD01000005.1"/>
</dbReference>
<comment type="caution">
    <text evidence="3">The sequence shown here is derived from an EMBL/GenBank/DDBJ whole genome shotgun (WGS) entry which is preliminary data.</text>
</comment>
<dbReference type="Pfam" id="PF20586">
    <property type="entry name" value="DUF6788"/>
    <property type="match status" value="1"/>
</dbReference>
<proteinExistence type="predicted"/>
<reference evidence="3 4" key="1">
    <citation type="submission" date="2019-10" db="EMBL/GenBank/DDBJ databases">
        <title>Sequencing and Assembly of Multiple Reported Metal-Biooxidizing Members of the Extremely Thermoacidophilic Archaeal Family Sulfolobaceae.</title>
        <authorList>
            <person name="Counts J.A."/>
            <person name="Kelly R.M."/>
        </authorList>
    </citation>
    <scope>NUCLEOTIDE SEQUENCE [LARGE SCALE GENOMIC DNA]</scope>
    <source>
        <strain evidence="3 4">DSM 6482</strain>
    </source>
</reference>
<feature type="coiled-coil region" evidence="1">
    <location>
        <begin position="68"/>
        <end position="102"/>
    </location>
</feature>
<keyword evidence="1" id="KW-0175">Coiled coil</keyword>
<dbReference type="AlphaFoldDB" id="A0A6A9QWL9"/>
<keyword evidence="4" id="KW-1185">Reference proteome</keyword>
<dbReference type="EMBL" id="WGGD01000005">
    <property type="protein sequence ID" value="MUN29432.1"/>
    <property type="molecule type" value="Genomic_DNA"/>
</dbReference>
<feature type="domain" description="DUF6788" evidence="2">
    <location>
        <begin position="14"/>
        <end position="66"/>
    </location>
</feature>
<sequence>MIWEKVRELEERLEHIKKEINEIEKELASLPSGHIDSKKVNDNQYYYLRYWEDGKLKSRYIGKDASAIKAELERSAELRQKLARLKEEESKLQRALDKVNMAVISILF</sequence>
<evidence type="ECO:0000313" key="3">
    <source>
        <dbReference type="EMBL" id="MUN29432.1"/>
    </source>
</evidence>
<evidence type="ECO:0000256" key="1">
    <source>
        <dbReference type="SAM" id="Coils"/>
    </source>
</evidence>
<accession>A0A6A9QWL9</accession>
<evidence type="ECO:0000313" key="4">
    <source>
        <dbReference type="Proteomes" id="UP000470772"/>
    </source>
</evidence>
<gene>
    <name evidence="3" type="ORF">GC250_08280</name>
</gene>
<evidence type="ECO:0000259" key="2">
    <source>
        <dbReference type="Pfam" id="PF20586"/>
    </source>
</evidence>
<name>A0A6A9QWL9_SULME</name>
<organism evidence="3 4">
    <name type="scientific">Sulfuracidifex metallicus DSM 6482 = JCM 9184</name>
    <dbReference type="NCBI Taxonomy" id="523847"/>
    <lineage>
        <taxon>Archaea</taxon>
        <taxon>Thermoproteota</taxon>
        <taxon>Thermoprotei</taxon>
        <taxon>Sulfolobales</taxon>
        <taxon>Sulfolobaceae</taxon>
        <taxon>Sulfuracidifex</taxon>
    </lineage>
</organism>
<dbReference type="Proteomes" id="UP000470772">
    <property type="component" value="Unassembled WGS sequence"/>
</dbReference>
<dbReference type="InterPro" id="IPR046738">
    <property type="entry name" value="DUF6788"/>
</dbReference>
<protein>
    <recommendedName>
        <fullName evidence="2">DUF6788 domain-containing protein</fullName>
    </recommendedName>
</protein>